<gene>
    <name evidence="2" type="primary">amaP</name>
    <name evidence="2" type="ORF">ACETAC_06195</name>
</gene>
<dbReference type="AlphaFoldDB" id="A0A974Y2P9"/>
<evidence type="ECO:0000256" key="1">
    <source>
        <dbReference type="SAM" id="Phobius"/>
    </source>
</evidence>
<organism evidence="2 3">
    <name type="scientific">Aceticella autotrophica</name>
    <dbReference type="NCBI Taxonomy" id="2755338"/>
    <lineage>
        <taxon>Bacteria</taxon>
        <taxon>Bacillati</taxon>
        <taxon>Bacillota</taxon>
        <taxon>Clostridia</taxon>
        <taxon>Thermoanaerobacterales</taxon>
        <taxon>Thermoanaerobacteraceae</taxon>
        <taxon>Aceticella</taxon>
    </lineage>
</organism>
<dbReference type="NCBIfam" id="NF033218">
    <property type="entry name" value="anchor_AmaP"/>
    <property type="match status" value="1"/>
</dbReference>
<accession>A0A974Y2P9</accession>
<keyword evidence="1" id="KW-0812">Transmembrane</keyword>
<protein>
    <submittedName>
        <fullName evidence="2">Alkaline shock response membrane anchor protein AmaP</fullName>
    </submittedName>
</protein>
<dbReference type="Proteomes" id="UP000671913">
    <property type="component" value="Chromosome"/>
</dbReference>
<name>A0A974Y2P9_9THEO</name>
<evidence type="ECO:0000313" key="3">
    <source>
        <dbReference type="Proteomes" id="UP000671913"/>
    </source>
</evidence>
<evidence type="ECO:0000313" key="2">
    <source>
        <dbReference type="EMBL" id="QSZ26509.1"/>
    </source>
</evidence>
<dbReference type="RefSeq" id="WP_284679182.1">
    <property type="nucleotide sequence ID" value="NZ_CP060096.1"/>
</dbReference>
<feature type="transmembrane region" description="Helical" evidence="1">
    <location>
        <begin position="7"/>
        <end position="27"/>
    </location>
</feature>
<feature type="transmembrane region" description="Helical" evidence="1">
    <location>
        <begin position="47"/>
        <end position="65"/>
    </location>
</feature>
<sequence>MKVIDRILIIIFIIVIVLLSILLIGLGFNLIKVNDIIPALEQIQNNWLYALIGILTVAASGLLFFSGTNKNSTTKSIIINSNYGDIGISFDTIISLAEREARNTEGIKTKNIYVSRNNDKIVLNMDITVLPDLNIPDIIKNLQKDIKEYIEGTTSIYLDNIYVNVINLNSSMKLKVE</sequence>
<dbReference type="EMBL" id="CP060096">
    <property type="protein sequence ID" value="QSZ26509.1"/>
    <property type="molecule type" value="Genomic_DNA"/>
</dbReference>
<keyword evidence="3" id="KW-1185">Reference proteome</keyword>
<keyword evidence="1" id="KW-1133">Transmembrane helix</keyword>
<dbReference type="KEGG" id="aaut:ACETAC_06195"/>
<reference evidence="2" key="1">
    <citation type="submission" date="2020-08" db="EMBL/GenBank/DDBJ databases">
        <title>Genomic insights into the carbon and energy metabolism of the first obligate autotrophic acetogenic bacterium Aceticella autotrophica gen. nov., sp. nov.</title>
        <authorList>
            <person name="Toshchakov S.V."/>
            <person name="Elcheninov A.G."/>
            <person name="Kublanov I.V."/>
            <person name="Frolov E.N."/>
            <person name="Lebedinsky A.V."/>
        </authorList>
    </citation>
    <scope>NUCLEOTIDE SEQUENCE</scope>
    <source>
        <strain evidence="2">3443-3Ac</strain>
    </source>
</reference>
<keyword evidence="1" id="KW-0472">Membrane</keyword>
<proteinExistence type="predicted"/>